<dbReference type="Proteomes" id="UP001501326">
    <property type="component" value="Unassembled WGS sequence"/>
</dbReference>
<accession>A0ABP6GVI8</accession>
<dbReference type="RefSeq" id="WP_344189964.1">
    <property type="nucleotide sequence ID" value="NZ_BAAARN010000001.1"/>
</dbReference>
<organism evidence="1 2">
    <name type="scientific">Pedococcus aerophilus</name>
    <dbReference type="NCBI Taxonomy" id="436356"/>
    <lineage>
        <taxon>Bacteria</taxon>
        <taxon>Bacillati</taxon>
        <taxon>Actinomycetota</taxon>
        <taxon>Actinomycetes</taxon>
        <taxon>Micrococcales</taxon>
        <taxon>Intrasporangiaceae</taxon>
        <taxon>Pedococcus</taxon>
    </lineage>
</organism>
<protein>
    <submittedName>
        <fullName evidence="1">Uncharacterized protein</fullName>
    </submittedName>
</protein>
<reference evidence="2" key="1">
    <citation type="journal article" date="2019" name="Int. J. Syst. Evol. Microbiol.">
        <title>The Global Catalogue of Microorganisms (GCM) 10K type strain sequencing project: providing services to taxonomists for standard genome sequencing and annotation.</title>
        <authorList>
            <consortium name="The Broad Institute Genomics Platform"/>
            <consortium name="The Broad Institute Genome Sequencing Center for Infectious Disease"/>
            <person name="Wu L."/>
            <person name="Ma J."/>
        </authorList>
    </citation>
    <scope>NUCLEOTIDE SEQUENCE [LARGE SCALE GENOMIC DNA]</scope>
    <source>
        <strain evidence="2">JCM 16378</strain>
    </source>
</reference>
<sequence>MSATSEGTDQNRAVEQLIALSRNAHEGVDLDDPADYWYRLGQRNAYAHAVGLTLSNGVDDVAFTVADRITGALSDGVHELSALTMAASGRAPGDPTPNSLTWTGPQAFKAAYGHLPGIDRDYGMRWGERREQRISLRRTAAASEGLLYAYDPTWDEYAAISTHAPADAVESTFAKAIEVDMHMTVPQFAELFAGQLLARSSAMQRHPSRGVEL</sequence>
<keyword evidence="2" id="KW-1185">Reference proteome</keyword>
<dbReference type="EMBL" id="BAAARN010000001">
    <property type="protein sequence ID" value="GAA2731523.1"/>
    <property type="molecule type" value="Genomic_DNA"/>
</dbReference>
<comment type="caution">
    <text evidence="1">The sequence shown here is derived from an EMBL/GenBank/DDBJ whole genome shotgun (WGS) entry which is preliminary data.</text>
</comment>
<gene>
    <name evidence="1" type="ORF">GCM10009867_05340</name>
</gene>
<name>A0ABP6GVI8_9MICO</name>
<proteinExistence type="predicted"/>
<evidence type="ECO:0000313" key="1">
    <source>
        <dbReference type="EMBL" id="GAA2731523.1"/>
    </source>
</evidence>
<evidence type="ECO:0000313" key="2">
    <source>
        <dbReference type="Proteomes" id="UP001501326"/>
    </source>
</evidence>